<dbReference type="GO" id="GO:0007346">
    <property type="term" value="P:regulation of mitotic cell cycle"/>
    <property type="evidence" value="ECO:0007669"/>
    <property type="project" value="TreeGrafter"/>
</dbReference>
<accession>A0A7R8D7Z6</accession>
<name>A0A7R8D7Z6_LEPSM</name>
<evidence type="ECO:0000313" key="2">
    <source>
        <dbReference type="EMBL" id="CAF3029766.1"/>
    </source>
</evidence>
<dbReference type="PANTHER" id="PTHR14894">
    <property type="entry name" value="CDK5 REGULATORY SUBUNIT-ASSOCIATED PROTEIN 3"/>
    <property type="match status" value="1"/>
</dbReference>
<sequence length="182" mass="20829">MVTMNEEDLPIDIQIKKLLDWLISRRICSKSWHDDVLEIRGKISSAILDMPEHPTVKNLLSGARINYFIVLEIIDILKETEKDSKNFLGMYGSKRMKDWKDISSVYTKENELEKSEADSLKRSNELINEFVKSTKSLGLILEEGDCKKSSIKRAIIKLLEDLPATYNELAKSSSSLRSALSY</sequence>
<keyword evidence="3" id="KW-1185">Reference proteome</keyword>
<dbReference type="AlphaFoldDB" id="A0A7R8D7Z6"/>
<reference evidence="2" key="1">
    <citation type="submission" date="2021-02" db="EMBL/GenBank/DDBJ databases">
        <authorList>
            <person name="Bekaert M."/>
        </authorList>
    </citation>
    <scope>NUCLEOTIDE SEQUENCE</scope>
    <source>
        <strain evidence="2">IoA-00</strain>
    </source>
</reference>
<organism evidence="2 3">
    <name type="scientific">Lepeophtheirus salmonis</name>
    <name type="common">Salmon louse</name>
    <name type="synonym">Caligus salmonis</name>
    <dbReference type="NCBI Taxonomy" id="72036"/>
    <lineage>
        <taxon>Eukaryota</taxon>
        <taxon>Metazoa</taxon>
        <taxon>Ecdysozoa</taxon>
        <taxon>Arthropoda</taxon>
        <taxon>Crustacea</taxon>
        <taxon>Multicrustacea</taxon>
        <taxon>Hexanauplia</taxon>
        <taxon>Copepoda</taxon>
        <taxon>Siphonostomatoida</taxon>
        <taxon>Caligidae</taxon>
        <taxon>Lepeophtheirus</taxon>
    </lineage>
</organism>
<evidence type="ECO:0000313" key="3">
    <source>
        <dbReference type="Proteomes" id="UP000675881"/>
    </source>
</evidence>
<dbReference type="Proteomes" id="UP000675881">
    <property type="component" value="Chromosome 8"/>
</dbReference>
<dbReference type="OrthoDB" id="340432at2759"/>
<protein>
    <submittedName>
        <fullName evidence="2">(salmon louse) hypothetical protein</fullName>
    </submittedName>
</protein>
<proteinExistence type="inferred from homology"/>
<dbReference type="GO" id="GO:0012505">
    <property type="term" value="C:endomembrane system"/>
    <property type="evidence" value="ECO:0007669"/>
    <property type="project" value="TreeGrafter"/>
</dbReference>
<comment type="similarity">
    <text evidence="1">Belongs to the CDK5RAP3 family.</text>
</comment>
<dbReference type="PANTHER" id="PTHR14894:SF0">
    <property type="entry name" value="CDK5 REGULATORY SUBUNIT-ASSOCIATED PROTEIN 3"/>
    <property type="match status" value="1"/>
</dbReference>
<dbReference type="EMBL" id="HG994587">
    <property type="protein sequence ID" value="CAF3029766.1"/>
    <property type="molecule type" value="Genomic_DNA"/>
</dbReference>
<dbReference type="Pfam" id="PF05600">
    <property type="entry name" value="CDK5RAP3"/>
    <property type="match status" value="1"/>
</dbReference>
<evidence type="ECO:0000256" key="1">
    <source>
        <dbReference type="ARBA" id="ARBA00007478"/>
    </source>
</evidence>
<gene>
    <name evidence="2" type="ORF">LSAA_13878</name>
</gene>
<dbReference type="InterPro" id="IPR008491">
    <property type="entry name" value="CDK5RAP3"/>
</dbReference>